<accession>A0A559IW81</accession>
<dbReference type="Pfam" id="PF14424">
    <property type="entry name" value="Toxin-deaminase"/>
    <property type="match status" value="1"/>
</dbReference>
<evidence type="ECO:0000313" key="3">
    <source>
        <dbReference type="Proteomes" id="UP000318102"/>
    </source>
</evidence>
<dbReference type="InterPro" id="IPR006528">
    <property type="entry name" value="Phage_head_morphogenesis_dom"/>
</dbReference>
<dbReference type="Proteomes" id="UP000318102">
    <property type="component" value="Unassembled WGS sequence"/>
</dbReference>
<proteinExistence type="predicted"/>
<dbReference type="OrthoDB" id="9765386at2"/>
<dbReference type="NCBIfam" id="TIGR01641">
    <property type="entry name" value="phageSPP1_gp7"/>
    <property type="match status" value="1"/>
</dbReference>
<feature type="domain" description="Phage head morphogenesis" evidence="1">
    <location>
        <begin position="201"/>
        <end position="306"/>
    </location>
</feature>
<dbReference type="AlphaFoldDB" id="A0A559IW81"/>
<evidence type="ECO:0000259" key="1">
    <source>
        <dbReference type="Pfam" id="PF04233"/>
    </source>
</evidence>
<dbReference type="Pfam" id="PF04233">
    <property type="entry name" value="Phage_Mu_F"/>
    <property type="match status" value="1"/>
</dbReference>
<evidence type="ECO:0000313" key="2">
    <source>
        <dbReference type="EMBL" id="TVX91892.1"/>
    </source>
</evidence>
<sequence length="532" mass="60726">MVDNDEQWLERALTRERESLDAGSGVMGELFKQYDQALCEIRVSVNDFLVRYEDEQGSAYDKAAKSLNTSEIQEWKDSVNDWAQSIGEEKDDAAKQLLQSRLKSVKCSDPPLTRLDLASRQIRIALDDLSAKNVRQMWNAFESLYSEAYYKKIFDIEQRYGLLREFKKPDAKLDDVLSHPWSGLNFTDRMAENINMLHFQMRETIIHGLIHGKSSIEILKDLSDQTGASYKHLERLVQTESAYFHSEAIRMAYEASGVKQYEYVAKLDRRTSDTCLSLDGKKFNVSDAKRGINYPPMHPRCRSTTIENADGIDESRMSGPPLPKDMTYEQWHKERVEGTGKPEVERGSTPLEHRYAIDPDTKKPVDFEWIPSRKIDPVAEEDMLDRVSELKGLLSNSVLKKVGNFAWMKVNIEGVTKKEFYAHSRVNSRNGNPKLNDISVVEENKPPIFKATEAPGPDGIPYSREPDSEYKMFNDLASQLGNNVNAKGYIKLFTEKDTCGSCNNIISKFKEKYPNIIIEIVHNGGIPVIPKK</sequence>
<keyword evidence="3" id="KW-1185">Reference proteome</keyword>
<name>A0A559IW81_9BACL</name>
<organism evidence="2 3">
    <name type="scientific">Paenibacillus agilis</name>
    <dbReference type="NCBI Taxonomy" id="3020863"/>
    <lineage>
        <taxon>Bacteria</taxon>
        <taxon>Bacillati</taxon>
        <taxon>Bacillota</taxon>
        <taxon>Bacilli</taxon>
        <taxon>Bacillales</taxon>
        <taxon>Paenibacillaceae</taxon>
        <taxon>Paenibacillus</taxon>
    </lineage>
</organism>
<dbReference type="EMBL" id="VNJK01000001">
    <property type="protein sequence ID" value="TVX91892.1"/>
    <property type="molecule type" value="Genomic_DNA"/>
</dbReference>
<gene>
    <name evidence="2" type="ORF">FPZ44_01735</name>
</gene>
<protein>
    <recommendedName>
        <fullName evidence="1">Phage head morphogenesis domain-containing protein</fullName>
    </recommendedName>
</protein>
<dbReference type="InterPro" id="IPR032721">
    <property type="entry name" value="Toxin-deaminase"/>
</dbReference>
<comment type="caution">
    <text evidence="2">The sequence shown here is derived from an EMBL/GenBank/DDBJ whole genome shotgun (WGS) entry which is preliminary data.</text>
</comment>
<reference evidence="2 3" key="1">
    <citation type="submission" date="2019-07" db="EMBL/GenBank/DDBJ databases">
        <authorList>
            <person name="Kim J."/>
        </authorList>
    </citation>
    <scope>NUCLEOTIDE SEQUENCE [LARGE SCALE GENOMIC DNA]</scope>
    <source>
        <strain evidence="2 3">N4</strain>
    </source>
</reference>